<organism evidence="1 2">
    <name type="scientific">Peribacillus deserti</name>
    <dbReference type="NCBI Taxonomy" id="673318"/>
    <lineage>
        <taxon>Bacteria</taxon>
        <taxon>Bacillati</taxon>
        <taxon>Bacillota</taxon>
        <taxon>Bacilli</taxon>
        <taxon>Bacillales</taxon>
        <taxon>Bacillaceae</taxon>
        <taxon>Peribacillus</taxon>
    </lineage>
</organism>
<name>A0A2N5M5K7_9BACI</name>
<dbReference type="Proteomes" id="UP000234748">
    <property type="component" value="Unassembled WGS sequence"/>
</dbReference>
<evidence type="ECO:0000313" key="2">
    <source>
        <dbReference type="Proteomes" id="UP000234748"/>
    </source>
</evidence>
<evidence type="ECO:0000313" key="1">
    <source>
        <dbReference type="EMBL" id="PLT29625.1"/>
    </source>
</evidence>
<accession>A0A2N5M5K7</accession>
<dbReference type="AlphaFoldDB" id="A0A2N5M5K7"/>
<gene>
    <name evidence="1" type="ORF">CUU66_12015</name>
</gene>
<dbReference type="RefSeq" id="WP_101642443.1">
    <property type="nucleotide sequence ID" value="NZ_PGUY01000037.1"/>
</dbReference>
<sequence>MCKSKKRKQKQKQKKKEFGTASFYCRQCDYHFEIDWETIWDIQESTHGYVGFHLNDTFISCDKCGVVVTEEEEPESISAEISLDLLFQ</sequence>
<dbReference type="EMBL" id="PGUY01000037">
    <property type="protein sequence ID" value="PLT29625.1"/>
    <property type="molecule type" value="Genomic_DNA"/>
</dbReference>
<keyword evidence="2" id="KW-1185">Reference proteome</keyword>
<comment type="caution">
    <text evidence="1">The sequence shown here is derived from an EMBL/GenBank/DDBJ whole genome shotgun (WGS) entry which is preliminary data.</text>
</comment>
<proteinExistence type="predicted"/>
<reference evidence="1 2" key="1">
    <citation type="submission" date="2017-11" db="EMBL/GenBank/DDBJ databases">
        <title>Comparitive Functional Genomics of Dry Heat Resistant strains isolated from the Viking Spacecraft.</title>
        <authorList>
            <person name="Seuylemezian A."/>
            <person name="Cooper K."/>
            <person name="Vaishampayan P."/>
        </authorList>
    </citation>
    <scope>NUCLEOTIDE SEQUENCE [LARGE SCALE GENOMIC DNA]</scope>
    <source>
        <strain evidence="1 2">V1-29</strain>
    </source>
</reference>
<protein>
    <submittedName>
        <fullName evidence="1">Uncharacterized protein</fullName>
    </submittedName>
</protein>
<dbReference type="OrthoDB" id="2916175at2"/>